<dbReference type="EC" id="3.1.26.3" evidence="9"/>
<feature type="compositionally biased region" description="Polar residues" evidence="10">
    <location>
        <begin position="247"/>
        <end position="262"/>
    </location>
</feature>
<dbReference type="SMR" id="A9WMX9"/>
<evidence type="ECO:0000256" key="9">
    <source>
        <dbReference type="HAMAP-Rule" id="MF_00104"/>
    </source>
</evidence>
<evidence type="ECO:0000259" key="12">
    <source>
        <dbReference type="PROSITE" id="PS50142"/>
    </source>
</evidence>
<keyword evidence="6 9" id="KW-0255">Endonuclease</keyword>
<dbReference type="HAMAP" id="MF_00104">
    <property type="entry name" value="RNase_III"/>
    <property type="match status" value="1"/>
</dbReference>
<dbReference type="GO" id="GO:0046872">
    <property type="term" value="F:metal ion binding"/>
    <property type="evidence" value="ECO:0007669"/>
    <property type="project" value="UniProtKB-KW"/>
</dbReference>
<feature type="active site" evidence="9">
    <location>
        <position position="65"/>
    </location>
</feature>
<feature type="binding site" evidence="9">
    <location>
        <position position="61"/>
    </location>
    <ligand>
        <name>Mg(2+)</name>
        <dbReference type="ChEBI" id="CHEBI:18420"/>
    </ligand>
</feature>
<dbReference type="Pfam" id="PF00035">
    <property type="entry name" value="dsrm"/>
    <property type="match status" value="1"/>
</dbReference>
<dbReference type="SMART" id="SM00535">
    <property type="entry name" value="RIBOc"/>
    <property type="match status" value="1"/>
</dbReference>
<keyword evidence="9" id="KW-0819">tRNA processing</keyword>
<feature type="domain" description="RNase III" evidence="12">
    <location>
        <begin position="22"/>
        <end position="148"/>
    </location>
</feature>
<proteinExistence type="inferred from homology"/>
<feature type="region of interest" description="Disordered" evidence="10">
    <location>
        <begin position="219"/>
        <end position="273"/>
    </location>
</feature>
<dbReference type="PANTHER" id="PTHR11207:SF0">
    <property type="entry name" value="RIBONUCLEASE 3"/>
    <property type="match status" value="1"/>
</dbReference>
<dbReference type="PANTHER" id="PTHR11207">
    <property type="entry name" value="RIBONUCLEASE III"/>
    <property type="match status" value="1"/>
</dbReference>
<reference evidence="14" key="1">
    <citation type="journal article" date="2008" name="J. Bacteriol.">
        <title>Genome sequence of the fish pathogen Renibacterium salmoninarum suggests reductive evolution away from an environmental Arthrobacter ancestor.</title>
        <authorList>
            <person name="Wiens G.D."/>
            <person name="Rockey D.D."/>
            <person name="Wu Z."/>
            <person name="Chang J."/>
            <person name="Levy R."/>
            <person name="Crane S."/>
            <person name="Chen D.S."/>
            <person name="Capri G.R."/>
            <person name="Burnett J.R."/>
            <person name="Sudheesh P.S."/>
            <person name="Schipma M.J."/>
            <person name="Burd H."/>
            <person name="Bhattacharyya A."/>
            <person name="Rhodes L.D."/>
            <person name="Kaul R."/>
            <person name="Strom M.S."/>
        </authorList>
    </citation>
    <scope>NUCLEOTIDE SEQUENCE [LARGE SCALE GENOMIC DNA]</scope>
    <source>
        <strain evidence="14">ATCC 33209 / DSM 20767 / JCM 11484 / NBRC 15589 / NCIMB 2235</strain>
    </source>
</reference>
<dbReference type="EMBL" id="CP000910">
    <property type="protein sequence ID" value="ABY23510.1"/>
    <property type="molecule type" value="Genomic_DNA"/>
</dbReference>
<keyword evidence="4 9" id="KW-0507">mRNA processing</keyword>
<dbReference type="Pfam" id="PF14622">
    <property type="entry name" value="Ribonucleas_3_3"/>
    <property type="match status" value="1"/>
</dbReference>
<sequence length="273" mass="29196">MRPRKTCCHIALQGKGQMVPNSAELLKRLGVDIDAGTLRLALTHRSFAYENGGIPTNERLEFLGDSVLGLSVTDALYRDNPGLAEGELAKRRSAVVSTRALAGVARELGVGEFILLGQGELLTDGKNKASILADTMEALFGAAYICNDIETARQMVMRLVGPLLADAGNFGAATDWKTNIQEHAANRQLGPVRYEVTGQGPDHARTYQALLWIGGTSYQSGRGHSKKEAEQDAAANSWREIRPPVQGTAQNSAQGTAQNSAKNAAPQRKSADA</sequence>
<name>A9WMX9_RENSM</name>
<comment type="catalytic activity">
    <reaction evidence="1 9">
        <text>Endonucleolytic cleavage to 5'-phosphomonoester.</text>
        <dbReference type="EC" id="3.1.26.3"/>
    </reaction>
</comment>
<gene>
    <name evidence="9" type="primary">rnc</name>
    <name evidence="13" type="ordered locus">RSal33209_1775</name>
</gene>
<keyword evidence="9" id="KW-0963">Cytoplasm</keyword>
<evidence type="ECO:0000313" key="13">
    <source>
        <dbReference type="EMBL" id="ABY23510.1"/>
    </source>
</evidence>
<comment type="cofactor">
    <cofactor evidence="9">
        <name>Mg(2+)</name>
        <dbReference type="ChEBI" id="CHEBI:18420"/>
    </cofactor>
</comment>
<dbReference type="GO" id="GO:0004525">
    <property type="term" value="F:ribonuclease III activity"/>
    <property type="evidence" value="ECO:0007669"/>
    <property type="project" value="UniProtKB-UniRule"/>
</dbReference>
<dbReference type="FunFam" id="1.10.1520.10:FF:000001">
    <property type="entry name" value="Ribonuclease 3"/>
    <property type="match status" value="1"/>
</dbReference>
<evidence type="ECO:0000256" key="10">
    <source>
        <dbReference type="SAM" id="MobiDB-lite"/>
    </source>
</evidence>
<dbReference type="InterPro" id="IPR014720">
    <property type="entry name" value="dsRBD_dom"/>
</dbReference>
<dbReference type="CDD" id="cd00593">
    <property type="entry name" value="RIBOc"/>
    <property type="match status" value="1"/>
</dbReference>
<keyword evidence="9" id="KW-0460">Magnesium</keyword>
<dbReference type="GO" id="GO:0008033">
    <property type="term" value="P:tRNA processing"/>
    <property type="evidence" value="ECO:0007669"/>
    <property type="project" value="UniProtKB-KW"/>
</dbReference>
<evidence type="ECO:0000256" key="3">
    <source>
        <dbReference type="ARBA" id="ARBA00022552"/>
    </source>
</evidence>
<keyword evidence="3 9" id="KW-0698">rRNA processing</keyword>
<comment type="subunit">
    <text evidence="9">Homodimer.</text>
</comment>
<dbReference type="AlphaFoldDB" id="A9WMX9"/>
<keyword evidence="5 9" id="KW-0540">Nuclease</keyword>
<evidence type="ECO:0000313" key="14">
    <source>
        <dbReference type="Proteomes" id="UP000002007"/>
    </source>
</evidence>
<dbReference type="InterPro" id="IPR011907">
    <property type="entry name" value="RNase_III"/>
</dbReference>
<comment type="subcellular location">
    <subcellularLocation>
        <location evidence="9">Cytoplasm</location>
    </subcellularLocation>
</comment>
<dbReference type="PROSITE" id="PS00517">
    <property type="entry name" value="RNASE_3_1"/>
    <property type="match status" value="1"/>
</dbReference>
<dbReference type="GO" id="GO:0006364">
    <property type="term" value="P:rRNA processing"/>
    <property type="evidence" value="ECO:0007669"/>
    <property type="project" value="UniProtKB-UniRule"/>
</dbReference>
<evidence type="ECO:0000256" key="2">
    <source>
        <dbReference type="ARBA" id="ARBA00010183"/>
    </source>
</evidence>
<evidence type="ECO:0000256" key="5">
    <source>
        <dbReference type="ARBA" id="ARBA00022722"/>
    </source>
</evidence>
<dbReference type="GO" id="GO:0010468">
    <property type="term" value="P:regulation of gene expression"/>
    <property type="evidence" value="ECO:0007669"/>
    <property type="project" value="TreeGrafter"/>
</dbReference>
<evidence type="ECO:0000256" key="4">
    <source>
        <dbReference type="ARBA" id="ARBA00022664"/>
    </source>
</evidence>
<dbReference type="NCBIfam" id="TIGR02191">
    <property type="entry name" value="RNaseIII"/>
    <property type="match status" value="1"/>
</dbReference>
<dbReference type="KEGG" id="rsa:RSal33209_1775"/>
<comment type="function">
    <text evidence="9">Digests double-stranded RNA. Involved in the processing of primary rRNA transcript to yield the immediate precursors to the large and small rRNAs (23S and 16S). Processes some mRNAs, and tRNAs when they are encoded in the rRNA operon. Processes pre-crRNA and tracrRNA of type II CRISPR loci if present in the organism.</text>
</comment>
<dbReference type="GO" id="GO:0006397">
    <property type="term" value="P:mRNA processing"/>
    <property type="evidence" value="ECO:0007669"/>
    <property type="project" value="UniProtKB-UniRule"/>
</dbReference>
<evidence type="ECO:0000256" key="6">
    <source>
        <dbReference type="ARBA" id="ARBA00022759"/>
    </source>
</evidence>
<dbReference type="GO" id="GO:0003725">
    <property type="term" value="F:double-stranded RNA binding"/>
    <property type="evidence" value="ECO:0007669"/>
    <property type="project" value="TreeGrafter"/>
</dbReference>
<feature type="active site" evidence="9">
    <location>
        <position position="137"/>
    </location>
</feature>
<feature type="domain" description="DRBM" evidence="11">
    <location>
        <begin position="175"/>
        <end position="243"/>
    </location>
</feature>
<keyword evidence="9" id="KW-0479">Metal-binding</keyword>
<dbReference type="eggNOG" id="COG0571">
    <property type="taxonomic scope" value="Bacteria"/>
</dbReference>
<evidence type="ECO:0000259" key="11">
    <source>
        <dbReference type="PROSITE" id="PS50137"/>
    </source>
</evidence>
<dbReference type="PROSITE" id="PS50137">
    <property type="entry name" value="DS_RBD"/>
    <property type="match status" value="1"/>
</dbReference>
<comment type="similarity">
    <text evidence="2">Belongs to the ribonuclease III family.</text>
</comment>
<feature type="binding site" evidence="9">
    <location>
        <position position="134"/>
    </location>
    <ligand>
        <name>Mg(2+)</name>
        <dbReference type="ChEBI" id="CHEBI:18420"/>
    </ligand>
</feature>
<dbReference type="InterPro" id="IPR036389">
    <property type="entry name" value="RNase_III_sf"/>
</dbReference>
<keyword evidence="14" id="KW-1185">Reference proteome</keyword>
<dbReference type="PROSITE" id="PS50142">
    <property type="entry name" value="RNASE_3_2"/>
    <property type="match status" value="1"/>
</dbReference>
<dbReference type="Proteomes" id="UP000002007">
    <property type="component" value="Chromosome"/>
</dbReference>
<dbReference type="STRING" id="288705.RSal33209_1775"/>
<evidence type="ECO:0000256" key="8">
    <source>
        <dbReference type="ARBA" id="ARBA00022884"/>
    </source>
</evidence>
<evidence type="ECO:0000256" key="1">
    <source>
        <dbReference type="ARBA" id="ARBA00000109"/>
    </source>
</evidence>
<feature type="binding site" evidence="9">
    <location>
        <position position="137"/>
    </location>
    <ligand>
        <name>Mg(2+)</name>
        <dbReference type="ChEBI" id="CHEBI:18420"/>
    </ligand>
</feature>
<protein>
    <recommendedName>
        <fullName evidence="9">Ribonuclease 3</fullName>
        <ecNumber evidence="9">3.1.26.3</ecNumber>
    </recommendedName>
    <alternativeName>
        <fullName evidence="9">Ribonuclease III</fullName>
        <shortName evidence="9">RNase III</shortName>
    </alternativeName>
</protein>
<keyword evidence="8 9" id="KW-0694">RNA-binding</keyword>
<dbReference type="Gene3D" id="1.10.1520.10">
    <property type="entry name" value="Ribonuclease III domain"/>
    <property type="match status" value="1"/>
</dbReference>
<dbReference type="GO" id="GO:0005737">
    <property type="term" value="C:cytoplasm"/>
    <property type="evidence" value="ECO:0007669"/>
    <property type="project" value="UniProtKB-SubCell"/>
</dbReference>
<dbReference type="SMART" id="SM00358">
    <property type="entry name" value="DSRM"/>
    <property type="match status" value="1"/>
</dbReference>
<dbReference type="InterPro" id="IPR000999">
    <property type="entry name" value="RNase_III_dom"/>
</dbReference>
<dbReference type="HOGENOM" id="CLU_000907_1_3_11"/>
<organism evidence="13 14">
    <name type="scientific">Renibacterium salmoninarum (strain ATCC 33209 / DSM 20767 / JCM 11484 / NBRC 15589 / NCIMB 2235)</name>
    <dbReference type="NCBI Taxonomy" id="288705"/>
    <lineage>
        <taxon>Bacteria</taxon>
        <taxon>Bacillati</taxon>
        <taxon>Actinomycetota</taxon>
        <taxon>Actinomycetes</taxon>
        <taxon>Micrococcales</taxon>
        <taxon>Micrococcaceae</taxon>
        <taxon>Renibacterium</taxon>
    </lineage>
</organism>
<keyword evidence="7 9" id="KW-0378">Hydrolase</keyword>
<dbReference type="CDD" id="cd10845">
    <property type="entry name" value="DSRM_RNAse_III_family"/>
    <property type="match status" value="1"/>
</dbReference>
<dbReference type="SUPFAM" id="SSF69065">
    <property type="entry name" value="RNase III domain-like"/>
    <property type="match status" value="1"/>
</dbReference>
<evidence type="ECO:0000256" key="7">
    <source>
        <dbReference type="ARBA" id="ARBA00022801"/>
    </source>
</evidence>
<dbReference type="SUPFAM" id="SSF54768">
    <property type="entry name" value="dsRNA-binding domain-like"/>
    <property type="match status" value="1"/>
</dbReference>
<accession>A9WMX9</accession>
<keyword evidence="9" id="KW-0699">rRNA-binding</keyword>
<dbReference type="Gene3D" id="3.30.160.20">
    <property type="match status" value="1"/>
</dbReference>
<dbReference type="GO" id="GO:0019843">
    <property type="term" value="F:rRNA binding"/>
    <property type="evidence" value="ECO:0007669"/>
    <property type="project" value="UniProtKB-KW"/>
</dbReference>